<evidence type="ECO:0000313" key="2">
    <source>
        <dbReference type="EnsemblMetazoa" id="CLYHEMP023827.1"/>
    </source>
</evidence>
<evidence type="ECO:0000313" key="3">
    <source>
        <dbReference type="Proteomes" id="UP000594262"/>
    </source>
</evidence>
<dbReference type="AlphaFoldDB" id="A0A7M5XJ23"/>
<feature type="region of interest" description="Disordered" evidence="1">
    <location>
        <begin position="1"/>
        <end position="79"/>
    </location>
</feature>
<name>A0A7M5XJ23_9CNID</name>
<protein>
    <submittedName>
        <fullName evidence="2">Uncharacterized protein</fullName>
    </submittedName>
</protein>
<keyword evidence="3" id="KW-1185">Reference proteome</keyword>
<proteinExistence type="predicted"/>
<sequence length="101" mass="10842">MGNEGSKGKYSKMDGLQRQPSSNDPQDSQTQQNGNLPKKTTPSNGIQQQKATPTTTVPDSESDSDHVHQERALDKLKNGVFGAVKANSKYEVIPTNEGGAN</sequence>
<organism evidence="2 3">
    <name type="scientific">Clytia hemisphaerica</name>
    <dbReference type="NCBI Taxonomy" id="252671"/>
    <lineage>
        <taxon>Eukaryota</taxon>
        <taxon>Metazoa</taxon>
        <taxon>Cnidaria</taxon>
        <taxon>Hydrozoa</taxon>
        <taxon>Hydroidolina</taxon>
        <taxon>Leptothecata</taxon>
        <taxon>Obeliida</taxon>
        <taxon>Clytiidae</taxon>
        <taxon>Clytia</taxon>
    </lineage>
</organism>
<evidence type="ECO:0000256" key="1">
    <source>
        <dbReference type="SAM" id="MobiDB-lite"/>
    </source>
</evidence>
<feature type="compositionally biased region" description="Polar residues" evidence="1">
    <location>
        <begin position="18"/>
        <end position="59"/>
    </location>
</feature>
<reference evidence="2" key="1">
    <citation type="submission" date="2021-01" db="UniProtKB">
        <authorList>
            <consortium name="EnsemblMetazoa"/>
        </authorList>
    </citation>
    <scope>IDENTIFICATION</scope>
</reference>
<accession>A0A7M5XJ23</accession>
<dbReference type="EnsemblMetazoa" id="CLYHEMT023827.1">
    <property type="protein sequence ID" value="CLYHEMP023827.1"/>
    <property type="gene ID" value="CLYHEMG023827"/>
</dbReference>
<feature type="compositionally biased region" description="Basic and acidic residues" evidence="1">
    <location>
        <begin position="63"/>
        <end position="77"/>
    </location>
</feature>
<dbReference type="Proteomes" id="UP000594262">
    <property type="component" value="Unplaced"/>
</dbReference>